<dbReference type="InterPro" id="IPR035903">
    <property type="entry name" value="HesB-like_dom_sf"/>
</dbReference>
<dbReference type="OrthoDB" id="2187371at2"/>
<reference evidence="2 3" key="1">
    <citation type="journal article" date="2015" name="Genome Announc.">
        <title>Expanding the biotechnology potential of lactobacilli through comparative genomics of 213 strains and associated genera.</title>
        <authorList>
            <person name="Sun Z."/>
            <person name="Harris H.M."/>
            <person name="McCann A."/>
            <person name="Guo C."/>
            <person name="Argimon S."/>
            <person name="Zhang W."/>
            <person name="Yang X."/>
            <person name="Jeffery I.B."/>
            <person name="Cooney J.C."/>
            <person name="Kagawa T.F."/>
            <person name="Liu W."/>
            <person name="Song Y."/>
            <person name="Salvetti E."/>
            <person name="Wrobel A."/>
            <person name="Rasinkangas P."/>
            <person name="Parkhill J."/>
            <person name="Rea M.C."/>
            <person name="O'Sullivan O."/>
            <person name="Ritari J."/>
            <person name="Douillard F.P."/>
            <person name="Paul Ross R."/>
            <person name="Yang R."/>
            <person name="Briner A.E."/>
            <person name="Felis G.E."/>
            <person name="de Vos W.M."/>
            <person name="Barrangou R."/>
            <person name="Klaenhammer T.R."/>
            <person name="Caufield P.W."/>
            <person name="Cui Y."/>
            <person name="Zhang H."/>
            <person name="O'Toole P.W."/>
        </authorList>
    </citation>
    <scope>NUCLEOTIDE SEQUENCE [LARGE SCALE GENOMIC DNA]</scope>
    <source>
        <strain evidence="2 3">DSM 16991</strain>
    </source>
</reference>
<dbReference type="eggNOG" id="ENOG50341CT">
    <property type="taxonomic scope" value="Bacteria"/>
</dbReference>
<proteinExistence type="predicted"/>
<dbReference type="Proteomes" id="UP000050949">
    <property type="component" value="Unassembled WGS sequence"/>
</dbReference>
<dbReference type="InterPro" id="IPR000361">
    <property type="entry name" value="ATAP_core_dom"/>
</dbReference>
<dbReference type="Pfam" id="PF01521">
    <property type="entry name" value="Fe-S_biosyn"/>
    <property type="match status" value="1"/>
</dbReference>
<name>A0A0R1XCA8_9LACO</name>
<dbReference type="EMBL" id="AZFW01000102">
    <property type="protein sequence ID" value="KRM25771.1"/>
    <property type="molecule type" value="Genomic_DNA"/>
</dbReference>
<organism evidence="2 3">
    <name type="scientific">Schleiferilactobacillus harbinensis DSM 16991</name>
    <dbReference type="NCBI Taxonomy" id="1122147"/>
    <lineage>
        <taxon>Bacteria</taxon>
        <taxon>Bacillati</taxon>
        <taxon>Bacillota</taxon>
        <taxon>Bacilli</taxon>
        <taxon>Lactobacillales</taxon>
        <taxon>Lactobacillaceae</taxon>
        <taxon>Schleiferilactobacillus</taxon>
    </lineage>
</organism>
<evidence type="ECO:0000313" key="2">
    <source>
        <dbReference type="EMBL" id="KRM25771.1"/>
    </source>
</evidence>
<dbReference type="Gene3D" id="2.60.300.12">
    <property type="entry name" value="HesB-like domain"/>
    <property type="match status" value="1"/>
</dbReference>
<comment type="caution">
    <text evidence="2">The sequence shown here is derived from an EMBL/GenBank/DDBJ whole genome shotgun (WGS) entry which is preliminary data.</text>
</comment>
<dbReference type="SUPFAM" id="SSF89360">
    <property type="entry name" value="HesB-like domain"/>
    <property type="match status" value="1"/>
</dbReference>
<evidence type="ECO:0000313" key="3">
    <source>
        <dbReference type="Proteomes" id="UP000050949"/>
    </source>
</evidence>
<evidence type="ECO:0000259" key="1">
    <source>
        <dbReference type="Pfam" id="PF01521"/>
    </source>
</evidence>
<dbReference type="AlphaFoldDB" id="A0A0R1XCA8"/>
<gene>
    <name evidence="2" type="ORF">FC91_GL000490</name>
</gene>
<dbReference type="PATRIC" id="fig|1122147.4.peg.511"/>
<dbReference type="RefSeq" id="WP_027829573.1">
    <property type="nucleotide sequence ID" value="NZ_AUEH01000079.1"/>
</dbReference>
<feature type="domain" description="Core" evidence="1">
    <location>
        <begin position="1"/>
        <end position="110"/>
    </location>
</feature>
<accession>A0A0R1XCA8</accession>
<protein>
    <recommendedName>
        <fullName evidence="1">Core domain-containing protein</fullName>
    </recommendedName>
</protein>
<sequence>MKINIKDTARDYLAEKISPDQYVFLGLDDGSSKFSKLGGSCSVGGKFQLVLSDQPDADYTIPLENNAGYKMFTSKEETPYLENGLYLQFNNAALGLGSDGGLLDGAMRVTKADPSQITKADMEALGGKIC</sequence>